<dbReference type="InterPro" id="IPR005183">
    <property type="entry name" value="DUF305_CopM-like"/>
</dbReference>
<evidence type="ECO:0000259" key="2">
    <source>
        <dbReference type="Pfam" id="PF03713"/>
    </source>
</evidence>
<dbReference type="EMBL" id="FOWW01000013">
    <property type="protein sequence ID" value="SFQ69611.1"/>
    <property type="molecule type" value="Genomic_DNA"/>
</dbReference>
<evidence type="ECO:0000256" key="1">
    <source>
        <dbReference type="SAM" id="Phobius"/>
    </source>
</evidence>
<accession>A0A1I6ALL3</accession>
<dbReference type="Gene3D" id="1.20.1260.10">
    <property type="match status" value="1"/>
</dbReference>
<gene>
    <name evidence="3" type="ORF">SAMN05421810_11367</name>
</gene>
<protein>
    <submittedName>
        <fullName evidence="3">Uncharacterized conserved protein, DUF305 family</fullName>
    </submittedName>
</protein>
<keyword evidence="1" id="KW-1133">Transmembrane helix</keyword>
<name>A0A1I6ALL3_9PSEU</name>
<evidence type="ECO:0000313" key="3">
    <source>
        <dbReference type="EMBL" id="SFQ69611.1"/>
    </source>
</evidence>
<dbReference type="PANTHER" id="PTHR36933:SF1">
    <property type="entry name" value="SLL0788 PROTEIN"/>
    <property type="match status" value="1"/>
</dbReference>
<dbReference type="InterPro" id="IPR012347">
    <property type="entry name" value="Ferritin-like"/>
</dbReference>
<feature type="domain" description="DUF305" evidence="2">
    <location>
        <begin position="61"/>
        <end position="218"/>
    </location>
</feature>
<reference evidence="4" key="1">
    <citation type="submission" date="2016-10" db="EMBL/GenBank/DDBJ databases">
        <authorList>
            <person name="Varghese N."/>
            <person name="Submissions S."/>
        </authorList>
    </citation>
    <scope>NUCLEOTIDE SEQUENCE [LARGE SCALE GENOMIC DNA]</scope>
    <source>
        <strain evidence="4">CGMCC 4.5579</strain>
    </source>
</reference>
<evidence type="ECO:0000313" key="4">
    <source>
        <dbReference type="Proteomes" id="UP000198727"/>
    </source>
</evidence>
<dbReference type="RefSeq" id="WP_092536305.1">
    <property type="nucleotide sequence ID" value="NZ_FOWW01000013.1"/>
</dbReference>
<keyword evidence="4" id="KW-1185">Reference proteome</keyword>
<dbReference type="Proteomes" id="UP000198727">
    <property type="component" value="Unassembled WGS sequence"/>
</dbReference>
<dbReference type="PANTHER" id="PTHR36933">
    <property type="entry name" value="SLL0788 PROTEIN"/>
    <property type="match status" value="1"/>
</dbReference>
<sequence length="230" mass="24662">MSGPSTTTLVPEAGPAARSPRWVRLLLLAGALAAAVLVGGTGGLLLADHPRAAGPRPNAVDVGFAQDMTVHHRQAVTMAGWARDHSDDPAIRQLAFDIELGQTEQIGRMQGWLGLWSRAAMPPDEPMRWMRHDDYARHAAPGRTMPGMATPAELDRLRSLSGPELDVYFLQLMIRHHQGGVPMLHAATGGAALGEVRNLAQQMLTAQTAETRAMTAMLTERDATPLPPPG</sequence>
<feature type="transmembrane region" description="Helical" evidence="1">
    <location>
        <begin position="25"/>
        <end position="47"/>
    </location>
</feature>
<organism evidence="3 4">
    <name type="scientific">Amycolatopsis arida</name>
    <dbReference type="NCBI Taxonomy" id="587909"/>
    <lineage>
        <taxon>Bacteria</taxon>
        <taxon>Bacillati</taxon>
        <taxon>Actinomycetota</taxon>
        <taxon>Actinomycetes</taxon>
        <taxon>Pseudonocardiales</taxon>
        <taxon>Pseudonocardiaceae</taxon>
        <taxon>Amycolatopsis</taxon>
    </lineage>
</organism>
<dbReference type="OrthoDB" id="26872at2"/>
<dbReference type="AlphaFoldDB" id="A0A1I6ALL3"/>
<keyword evidence="1" id="KW-0812">Transmembrane</keyword>
<proteinExistence type="predicted"/>
<dbReference type="Pfam" id="PF03713">
    <property type="entry name" value="DUF305"/>
    <property type="match status" value="1"/>
</dbReference>
<dbReference type="STRING" id="587909.SAMN05421810_11367"/>
<keyword evidence="1" id="KW-0472">Membrane</keyword>